<dbReference type="PROSITE" id="PS51216">
    <property type="entry name" value="NEBULIN"/>
    <property type="match status" value="4"/>
</dbReference>
<dbReference type="GO" id="GO:0030018">
    <property type="term" value="C:Z disc"/>
    <property type="evidence" value="ECO:0007669"/>
    <property type="project" value="InterPro"/>
</dbReference>
<dbReference type="Proteomes" id="UP000560247">
    <property type="component" value="Unassembled WGS sequence"/>
</dbReference>
<dbReference type="GO" id="GO:0071691">
    <property type="term" value="P:cardiac muscle thin filament assembly"/>
    <property type="evidence" value="ECO:0007669"/>
    <property type="project" value="TreeGrafter"/>
</dbReference>
<protein>
    <submittedName>
        <fullName evidence="3">NEBU protein</fullName>
    </submittedName>
</protein>
<dbReference type="EMBL" id="VZSA01000121">
    <property type="protein sequence ID" value="NWQ49962.1"/>
    <property type="molecule type" value="Genomic_DNA"/>
</dbReference>
<dbReference type="InterPro" id="IPR055297">
    <property type="entry name" value="NEBU/NEBL"/>
</dbReference>
<proteinExistence type="predicted"/>
<accession>A0A7K4PLV5</accession>
<gene>
    <name evidence="3" type="primary">Neb_6</name>
    <name evidence="3" type="ORF">MELMEL_R07783</name>
</gene>
<reference evidence="3 4" key="1">
    <citation type="submission" date="2019-09" db="EMBL/GenBank/DDBJ databases">
        <title>Bird 10,000 Genomes (B10K) Project - Family phase.</title>
        <authorList>
            <person name="Zhang G."/>
        </authorList>
    </citation>
    <scope>NUCLEOTIDE SEQUENCE [LARGE SCALE GENOMIC DNA]</scope>
    <source>
        <strain evidence="3">OUT-0008</strain>
        <tissue evidence="3">Blood</tissue>
    </source>
</reference>
<keyword evidence="1" id="KW-0677">Repeat</keyword>
<dbReference type="Pfam" id="PF00880">
    <property type="entry name" value="Nebulin"/>
    <property type="match status" value="4"/>
</dbReference>
<sequence length="244" mass="28101">YTDKWNKEKTSIHVMPDTPEILQCKVNQMTMSDKLYKAGWEEDKKKGYDLQPDAIPIKAAKSSRDIASDYKYKLAYEKAKGKHIGFRSLEDDPKLVHFMQVAKMQSDREYKKGYEKAKTNFHTPVDMVSVVAAKKAQEVATNANYKNLIHTYNVLPDAMSIELAKNMMQLQSDNQYKAEYDETMKGVGWLPLGSLEAEKNKKAMEIVSEKKYRQHPDKLKYSVPMDSMNMVLALNNAKIMDEVR</sequence>
<dbReference type="PANTHER" id="PTHR11039">
    <property type="entry name" value="NEBULIN"/>
    <property type="match status" value="1"/>
</dbReference>
<dbReference type="GO" id="GO:0051015">
    <property type="term" value="F:actin filament binding"/>
    <property type="evidence" value="ECO:0007669"/>
    <property type="project" value="InterPro"/>
</dbReference>
<comment type="caution">
    <text evidence="3">The sequence shown here is derived from an EMBL/GenBank/DDBJ whole genome shotgun (WGS) entry which is preliminary data.</text>
</comment>
<keyword evidence="4" id="KW-1185">Reference proteome</keyword>
<feature type="non-terminal residue" evidence="3">
    <location>
        <position position="1"/>
    </location>
</feature>
<dbReference type="AlphaFoldDB" id="A0A7K4PLV5"/>
<organism evidence="3 4">
    <name type="scientific">Melospiza melodia</name>
    <name type="common">Song sparrow</name>
    <name type="synonym">Fringilla melodia</name>
    <dbReference type="NCBI Taxonomy" id="44397"/>
    <lineage>
        <taxon>Eukaryota</taxon>
        <taxon>Metazoa</taxon>
        <taxon>Chordata</taxon>
        <taxon>Craniata</taxon>
        <taxon>Vertebrata</taxon>
        <taxon>Euteleostomi</taxon>
        <taxon>Archelosauria</taxon>
        <taxon>Archosauria</taxon>
        <taxon>Dinosauria</taxon>
        <taxon>Saurischia</taxon>
        <taxon>Theropoda</taxon>
        <taxon>Coelurosauria</taxon>
        <taxon>Aves</taxon>
        <taxon>Neognathae</taxon>
        <taxon>Neoaves</taxon>
        <taxon>Telluraves</taxon>
        <taxon>Australaves</taxon>
        <taxon>Passeriformes</taxon>
        <taxon>Passerellidae</taxon>
        <taxon>Melospiza</taxon>
    </lineage>
</organism>
<keyword evidence="2" id="KW-0009">Actin-binding</keyword>
<dbReference type="PANTHER" id="PTHR11039:SF65">
    <property type="entry name" value="NEBULIN"/>
    <property type="match status" value="1"/>
</dbReference>
<evidence type="ECO:0000313" key="4">
    <source>
        <dbReference type="Proteomes" id="UP000560247"/>
    </source>
</evidence>
<evidence type="ECO:0000313" key="3">
    <source>
        <dbReference type="EMBL" id="NWQ49962.1"/>
    </source>
</evidence>
<evidence type="ECO:0000256" key="2">
    <source>
        <dbReference type="ARBA" id="ARBA00023203"/>
    </source>
</evidence>
<dbReference type="InterPro" id="IPR000900">
    <property type="entry name" value="Nebulin_repeat"/>
</dbReference>
<feature type="non-terminal residue" evidence="3">
    <location>
        <position position="244"/>
    </location>
</feature>
<dbReference type="InterPro" id="IPR013998">
    <property type="entry name" value="Nebulin-like"/>
</dbReference>
<evidence type="ECO:0000256" key="1">
    <source>
        <dbReference type="ARBA" id="ARBA00022737"/>
    </source>
</evidence>
<dbReference type="PRINTS" id="PR00510">
    <property type="entry name" value="NEBULIN"/>
</dbReference>
<name>A0A7K4PLV5_MELMO</name>
<dbReference type="SMART" id="SM00227">
    <property type="entry name" value="NEBU"/>
    <property type="match status" value="7"/>
</dbReference>